<dbReference type="Proteomes" id="UP000632125">
    <property type="component" value="Unassembled WGS sequence"/>
</dbReference>
<proteinExistence type="predicted"/>
<dbReference type="EMBL" id="JACXIY010000027">
    <property type="protein sequence ID" value="MBD2871134.1"/>
    <property type="molecule type" value="Genomic_DNA"/>
</dbReference>
<keyword evidence="2" id="KW-1185">Reference proteome</keyword>
<accession>A0A927CP53</accession>
<evidence type="ECO:0000313" key="2">
    <source>
        <dbReference type="Proteomes" id="UP000632125"/>
    </source>
</evidence>
<gene>
    <name evidence="1" type="ORF">IDH41_21340</name>
</gene>
<comment type="caution">
    <text evidence="1">The sequence shown here is derived from an EMBL/GenBank/DDBJ whole genome shotgun (WGS) entry which is preliminary data.</text>
</comment>
<reference evidence="1" key="1">
    <citation type="submission" date="2020-09" db="EMBL/GenBank/DDBJ databases">
        <title>A novel bacterium of genus Paenibacillus, isolated from South China Sea.</title>
        <authorList>
            <person name="Huang H."/>
            <person name="Mo K."/>
            <person name="Hu Y."/>
        </authorList>
    </citation>
    <scope>NUCLEOTIDE SEQUENCE</scope>
    <source>
        <strain evidence="1">IB182493</strain>
    </source>
</reference>
<dbReference type="AlphaFoldDB" id="A0A927CP53"/>
<organism evidence="1 2">
    <name type="scientific">Paenibacillus arenilitoris</name>
    <dbReference type="NCBI Taxonomy" id="2772299"/>
    <lineage>
        <taxon>Bacteria</taxon>
        <taxon>Bacillati</taxon>
        <taxon>Bacillota</taxon>
        <taxon>Bacilli</taxon>
        <taxon>Bacillales</taxon>
        <taxon>Paenibacillaceae</taxon>
        <taxon>Paenibacillus</taxon>
    </lineage>
</organism>
<protein>
    <submittedName>
        <fullName evidence="1">Uncharacterized protein</fullName>
    </submittedName>
</protein>
<dbReference type="RefSeq" id="WP_190864641.1">
    <property type="nucleotide sequence ID" value="NZ_JACXIY010000027.1"/>
</dbReference>
<sequence length="137" mass="15261">MREDHYQLLYQFVKWAGEQPHIEGVALIGSCADDESEEDSPLSFLIVSDRTNKTAEAIVRRFPFEPARLATKEEAGPLTSIRIEYAGGLEADYGIVDAARPLEPLHEAIADAALKGFKVLWENEELFGPIARFVARS</sequence>
<evidence type="ECO:0000313" key="1">
    <source>
        <dbReference type="EMBL" id="MBD2871134.1"/>
    </source>
</evidence>
<name>A0A927CP53_9BACL</name>